<reference evidence="3" key="1">
    <citation type="submission" date="2021-12" db="EMBL/GenBank/DDBJ databases">
        <authorList>
            <person name="King R."/>
        </authorList>
    </citation>
    <scope>NUCLEOTIDE SEQUENCE</scope>
</reference>
<protein>
    <recommendedName>
        <fullName evidence="2">AAA+ ATPase domain-containing protein</fullName>
    </recommendedName>
</protein>
<dbReference type="InterPro" id="IPR003593">
    <property type="entry name" value="AAA+_ATPase"/>
</dbReference>
<dbReference type="EMBL" id="OU963864">
    <property type="protein sequence ID" value="CAH0386529.1"/>
    <property type="molecule type" value="Genomic_DNA"/>
</dbReference>
<feature type="domain" description="AAA+ ATPase" evidence="2">
    <location>
        <begin position="213"/>
        <end position="396"/>
    </location>
</feature>
<evidence type="ECO:0000256" key="1">
    <source>
        <dbReference type="SAM" id="MobiDB-lite"/>
    </source>
</evidence>
<feature type="region of interest" description="Disordered" evidence="1">
    <location>
        <begin position="1"/>
        <end position="29"/>
    </location>
</feature>
<dbReference type="InterPro" id="IPR027417">
    <property type="entry name" value="P-loop_NTPase"/>
</dbReference>
<accession>A0A9P0A8L1</accession>
<dbReference type="InterPro" id="IPR051055">
    <property type="entry name" value="PIF1_helicase"/>
</dbReference>
<dbReference type="SMART" id="SM00382">
    <property type="entry name" value="AAA"/>
    <property type="match status" value="1"/>
</dbReference>
<proteinExistence type="predicted"/>
<feature type="region of interest" description="Disordered" evidence="1">
    <location>
        <begin position="102"/>
        <end position="149"/>
    </location>
</feature>
<dbReference type="AlphaFoldDB" id="A0A9P0A8L1"/>
<organism evidence="3 4">
    <name type="scientific">Bemisia tabaci</name>
    <name type="common">Sweetpotato whitefly</name>
    <name type="synonym">Aleurodes tabaci</name>
    <dbReference type="NCBI Taxonomy" id="7038"/>
    <lineage>
        <taxon>Eukaryota</taxon>
        <taxon>Metazoa</taxon>
        <taxon>Ecdysozoa</taxon>
        <taxon>Arthropoda</taxon>
        <taxon>Hexapoda</taxon>
        <taxon>Insecta</taxon>
        <taxon>Pterygota</taxon>
        <taxon>Neoptera</taxon>
        <taxon>Paraneoptera</taxon>
        <taxon>Hemiptera</taxon>
        <taxon>Sternorrhyncha</taxon>
        <taxon>Aleyrodoidea</taxon>
        <taxon>Aleyrodidae</taxon>
        <taxon>Aleyrodinae</taxon>
        <taxon>Bemisia</taxon>
    </lineage>
</organism>
<feature type="compositionally biased region" description="Polar residues" evidence="1">
    <location>
        <begin position="9"/>
        <end position="18"/>
    </location>
</feature>
<dbReference type="Gene3D" id="3.40.50.300">
    <property type="entry name" value="P-loop containing nucleotide triphosphate hydrolases"/>
    <property type="match status" value="1"/>
</dbReference>
<evidence type="ECO:0000313" key="4">
    <source>
        <dbReference type="Proteomes" id="UP001152759"/>
    </source>
</evidence>
<keyword evidence="4" id="KW-1185">Reference proteome</keyword>
<dbReference type="PANTHER" id="PTHR47642:SF5">
    <property type="entry name" value="ATP-DEPENDENT DNA HELICASE"/>
    <property type="match status" value="1"/>
</dbReference>
<evidence type="ECO:0000259" key="2">
    <source>
        <dbReference type="SMART" id="SM00382"/>
    </source>
</evidence>
<dbReference type="SUPFAM" id="SSF52540">
    <property type="entry name" value="P-loop containing nucleoside triphosphate hydrolases"/>
    <property type="match status" value="2"/>
</dbReference>
<name>A0A9P0A8L1_BEMTA</name>
<dbReference type="Pfam" id="PF13604">
    <property type="entry name" value="AAA_30"/>
    <property type="match status" value="1"/>
</dbReference>
<sequence>MKRKKKATVHSSQVSGTVAKQDPVAREEDIPKVVSDVLLELLGAVSGGTSECVSESLPNPCFPLVSEGMSSATPKALSYLVSKACNSASFSESKSVQGTIFNHDASPDVSGAKPKSVSPTKEATLENTRKSRKTHESRKEETQNSSNGLDLDFVSGRKKKFRKSNKNAIFVTDDGWDTGTSDNIMAYSGYLQNLQADQLTFARHVMSCLRENEVFHYFLSGPPGSGKSHTVKILAQLVNSLFKDASGLSSVLVMAPTVKTASIVNGITLEEGLAIPMLCYEFPTLPKLPACTVEFLHSQLKSVKLIIIDEISSVGECLIAHINARLKQIFKKSNIFANLPVLLVGDLNQVPAKNDSPIYKNESLWKNFRFYELKTIFRHADDPVFSRILINFSKGKLTEDDLEILNQRNFEIAESLICPCLRNFYIFCDADQVNCFNDHSLSNLDGCKYLSVAEDHLSGPVKSENTDKMIECLKSKPLFDIEGLPHLLVLKESAKYMISHDIDKTAGLGAGVIGIIKNIIMEDNKVEKIVFELEDRIALPWAKKKTCAPFKSKGIVITKMTCILRHNFCHNLNYERRQFPLIPAEGVQIDDIRGRTANCICIPIHVSAEMRGKILYTALSRVKTLKDLHFIGCITEAYSIQDKELEAQFIQLHKNALLLSSEVHHRKGEVTVCYQNLNFCNSSKSTHFEIFQTLMRNDFDNFYSKHDFLIFHGYFGTEEMLLLVEESQKHGFASEVILKRKDRITWWEPHSHSKKYKKNSKKCKKKIETDVFIPKTDTIILLCKARPLLVWRHCRVAESALGLVKSGSIYILFGETQHTNIWRYPLKDLISRYRINEHKLIVIGGFKPTFMSSNKPKPKHILSVKGPRFYDFNSVFTTFKTYKVNLHCMPMFHKFHWPLCMKVPSV</sequence>
<evidence type="ECO:0000313" key="3">
    <source>
        <dbReference type="EMBL" id="CAH0386529.1"/>
    </source>
</evidence>
<gene>
    <name evidence="3" type="ORF">BEMITA_LOCUS5632</name>
</gene>
<dbReference type="PANTHER" id="PTHR47642">
    <property type="entry name" value="ATP-DEPENDENT DNA HELICASE"/>
    <property type="match status" value="1"/>
</dbReference>
<dbReference type="Proteomes" id="UP001152759">
    <property type="component" value="Chromosome 3"/>
</dbReference>